<dbReference type="AlphaFoldDB" id="A0A9P5UE15"/>
<dbReference type="SMART" id="SM00829">
    <property type="entry name" value="PKS_ER"/>
    <property type="match status" value="1"/>
</dbReference>
<dbReference type="InterPro" id="IPR011032">
    <property type="entry name" value="GroES-like_sf"/>
</dbReference>
<dbReference type="SUPFAM" id="SSF50129">
    <property type="entry name" value="GroES-like"/>
    <property type="match status" value="1"/>
</dbReference>
<dbReference type="CDD" id="cd05288">
    <property type="entry name" value="PGDH"/>
    <property type="match status" value="1"/>
</dbReference>
<protein>
    <recommendedName>
        <fullName evidence="2">Enoyl reductase (ER) domain-containing protein</fullName>
    </recommendedName>
</protein>
<dbReference type="InterPro" id="IPR041694">
    <property type="entry name" value="ADH_N_2"/>
</dbReference>
<dbReference type="PANTHER" id="PTHR43205">
    <property type="entry name" value="PROSTAGLANDIN REDUCTASE"/>
    <property type="match status" value="1"/>
</dbReference>
<name>A0A9P5UE15_9AGAR</name>
<keyword evidence="4" id="KW-1185">Reference proteome</keyword>
<dbReference type="Gene3D" id="3.90.180.10">
    <property type="entry name" value="Medium-chain alcohol dehydrogenases, catalytic domain"/>
    <property type="match status" value="1"/>
</dbReference>
<gene>
    <name evidence="3" type="ORF">BDP27DRAFT_1380424</name>
</gene>
<evidence type="ECO:0000259" key="2">
    <source>
        <dbReference type="SMART" id="SM00829"/>
    </source>
</evidence>
<proteinExistence type="predicted"/>
<reference evidence="3" key="1">
    <citation type="submission" date="2020-11" db="EMBL/GenBank/DDBJ databases">
        <authorList>
            <consortium name="DOE Joint Genome Institute"/>
            <person name="Ahrendt S."/>
            <person name="Riley R."/>
            <person name="Andreopoulos W."/>
            <person name="Labutti K."/>
            <person name="Pangilinan J."/>
            <person name="Ruiz-Duenas F.J."/>
            <person name="Barrasa J.M."/>
            <person name="Sanchez-Garcia M."/>
            <person name="Camarero S."/>
            <person name="Miyauchi S."/>
            <person name="Serrano A."/>
            <person name="Linde D."/>
            <person name="Babiker R."/>
            <person name="Drula E."/>
            <person name="Ayuso-Fernandez I."/>
            <person name="Pacheco R."/>
            <person name="Padilla G."/>
            <person name="Ferreira P."/>
            <person name="Barriuso J."/>
            <person name="Kellner H."/>
            <person name="Castanera R."/>
            <person name="Alfaro M."/>
            <person name="Ramirez L."/>
            <person name="Pisabarro A.G."/>
            <person name="Kuo A."/>
            <person name="Tritt A."/>
            <person name="Lipzen A."/>
            <person name="He G."/>
            <person name="Yan M."/>
            <person name="Ng V."/>
            <person name="Cullen D."/>
            <person name="Martin F."/>
            <person name="Rosso M.-N."/>
            <person name="Henrissat B."/>
            <person name="Hibbett D."/>
            <person name="Martinez A.T."/>
            <person name="Grigoriev I.V."/>
        </authorList>
    </citation>
    <scope>NUCLEOTIDE SEQUENCE</scope>
    <source>
        <strain evidence="3">AH 40177</strain>
    </source>
</reference>
<dbReference type="InterPro" id="IPR013149">
    <property type="entry name" value="ADH-like_C"/>
</dbReference>
<dbReference type="GO" id="GO:0016628">
    <property type="term" value="F:oxidoreductase activity, acting on the CH-CH group of donors, NAD or NADP as acceptor"/>
    <property type="evidence" value="ECO:0007669"/>
    <property type="project" value="InterPro"/>
</dbReference>
<evidence type="ECO:0000256" key="1">
    <source>
        <dbReference type="ARBA" id="ARBA00023002"/>
    </source>
</evidence>
<dbReference type="SUPFAM" id="SSF51735">
    <property type="entry name" value="NAD(P)-binding Rossmann-fold domains"/>
    <property type="match status" value="1"/>
</dbReference>
<dbReference type="Pfam" id="PF00107">
    <property type="entry name" value="ADH_zinc_N"/>
    <property type="match status" value="1"/>
</dbReference>
<dbReference type="Gene3D" id="3.40.50.720">
    <property type="entry name" value="NAD(P)-binding Rossmann-like Domain"/>
    <property type="match status" value="1"/>
</dbReference>
<evidence type="ECO:0000313" key="4">
    <source>
        <dbReference type="Proteomes" id="UP000772434"/>
    </source>
</evidence>
<dbReference type="InterPro" id="IPR036291">
    <property type="entry name" value="NAD(P)-bd_dom_sf"/>
</dbReference>
<dbReference type="OrthoDB" id="809632at2759"/>
<evidence type="ECO:0000313" key="3">
    <source>
        <dbReference type="EMBL" id="KAF9075752.1"/>
    </source>
</evidence>
<dbReference type="InterPro" id="IPR045010">
    <property type="entry name" value="MDR_fam"/>
</dbReference>
<dbReference type="InterPro" id="IPR020843">
    <property type="entry name" value="ER"/>
</dbReference>
<feature type="domain" description="Enoyl reductase (ER)" evidence="2">
    <location>
        <begin position="29"/>
        <end position="358"/>
    </location>
</feature>
<sequence>MAPIKNGRVLFNEVPSGLPMFHVGYPVPGRTTVYDVSQTIDLDTVPLNGSVLIKVLVVSIDPYLRGRMRAPEVESYSPPFALHQPLHNHGIGVILRTDSSNPAFEPGTHIYGLLDFAEYFIPSIDRLKRFVALKTLLDNPSILPWSAYVGVAGMPGQTAVYGWRAYADPKPNEVVFVTTAGGPVGSMVIQLAKKAGCKVIASAGSDAKVAFAKSVGADVAFNYKEQDTAEVLKREGPVDIYWEHVGGSTFDAFLGNAANHARVIVCGMITAYNDSTGNGVNMKNLISFLSKRIHLHGFLVGEVGAKHPEYVTEFYAEIPKQLASGELKWAEDVSHGLELAGEAILEVQEGRNTAKKVIVIAKE</sequence>
<dbReference type="PANTHER" id="PTHR43205:SF7">
    <property type="entry name" value="PROSTAGLANDIN REDUCTASE 1"/>
    <property type="match status" value="1"/>
</dbReference>
<dbReference type="Pfam" id="PF16884">
    <property type="entry name" value="ADH_N_2"/>
    <property type="match status" value="1"/>
</dbReference>
<dbReference type="EMBL" id="JADNRY010000008">
    <property type="protein sequence ID" value="KAF9075752.1"/>
    <property type="molecule type" value="Genomic_DNA"/>
</dbReference>
<keyword evidence="1" id="KW-0560">Oxidoreductase</keyword>
<accession>A0A9P5UE15</accession>
<organism evidence="3 4">
    <name type="scientific">Rhodocollybia butyracea</name>
    <dbReference type="NCBI Taxonomy" id="206335"/>
    <lineage>
        <taxon>Eukaryota</taxon>
        <taxon>Fungi</taxon>
        <taxon>Dikarya</taxon>
        <taxon>Basidiomycota</taxon>
        <taxon>Agaricomycotina</taxon>
        <taxon>Agaricomycetes</taxon>
        <taxon>Agaricomycetidae</taxon>
        <taxon>Agaricales</taxon>
        <taxon>Marasmiineae</taxon>
        <taxon>Omphalotaceae</taxon>
        <taxon>Rhodocollybia</taxon>
    </lineage>
</organism>
<dbReference type="Proteomes" id="UP000772434">
    <property type="component" value="Unassembled WGS sequence"/>
</dbReference>
<comment type="caution">
    <text evidence="3">The sequence shown here is derived from an EMBL/GenBank/DDBJ whole genome shotgun (WGS) entry which is preliminary data.</text>
</comment>